<keyword evidence="3" id="KW-1185">Reference proteome</keyword>
<feature type="non-terminal residue" evidence="2">
    <location>
        <position position="131"/>
    </location>
</feature>
<feature type="non-terminal residue" evidence="2">
    <location>
        <position position="1"/>
    </location>
</feature>
<sequence length="131" mass="13920">VNAANQRMLGGGGVDGAIHRAAGKDLYRACKAVPEVEPDVRCPTGSARITKAFQLPVSHVIHTVGPVYESNEDPASALSSAYKNSITVAKENHIKYVAFPAISCGVYRYPAEEAAQVALSTLQNHTADLKE</sequence>
<gene>
    <name evidence="2" type="ORF">KI387_038127</name>
</gene>
<evidence type="ECO:0000313" key="3">
    <source>
        <dbReference type="Proteomes" id="UP000824469"/>
    </source>
</evidence>
<dbReference type="InterPro" id="IPR043472">
    <property type="entry name" value="Macro_dom-like"/>
</dbReference>
<evidence type="ECO:0000313" key="2">
    <source>
        <dbReference type="EMBL" id="KAH9310216.1"/>
    </source>
</evidence>
<dbReference type="Proteomes" id="UP000824469">
    <property type="component" value="Unassembled WGS sequence"/>
</dbReference>
<reference evidence="2 3" key="1">
    <citation type="journal article" date="2021" name="Nat. Plants">
        <title>The Taxus genome provides insights into paclitaxel biosynthesis.</title>
        <authorList>
            <person name="Xiong X."/>
            <person name="Gou J."/>
            <person name="Liao Q."/>
            <person name="Li Y."/>
            <person name="Zhou Q."/>
            <person name="Bi G."/>
            <person name="Li C."/>
            <person name="Du R."/>
            <person name="Wang X."/>
            <person name="Sun T."/>
            <person name="Guo L."/>
            <person name="Liang H."/>
            <person name="Lu P."/>
            <person name="Wu Y."/>
            <person name="Zhang Z."/>
            <person name="Ro D.K."/>
            <person name="Shang Y."/>
            <person name="Huang S."/>
            <person name="Yan J."/>
        </authorList>
    </citation>
    <scope>NUCLEOTIDE SEQUENCE [LARGE SCALE GENOMIC DNA]</scope>
    <source>
        <strain evidence="2">Ta-2019</strain>
    </source>
</reference>
<proteinExistence type="predicted"/>
<dbReference type="AlphaFoldDB" id="A0AA38FTY5"/>
<dbReference type="SMART" id="SM00506">
    <property type="entry name" value="A1pp"/>
    <property type="match status" value="1"/>
</dbReference>
<dbReference type="SUPFAM" id="SSF52949">
    <property type="entry name" value="Macro domain-like"/>
    <property type="match status" value="1"/>
</dbReference>
<dbReference type="InterPro" id="IPR002589">
    <property type="entry name" value="Macro_dom"/>
</dbReference>
<protein>
    <recommendedName>
        <fullName evidence="1">Macro domain-containing protein</fullName>
    </recommendedName>
</protein>
<dbReference type="OMA" id="IFRACAM"/>
<comment type="caution">
    <text evidence="2">The sequence shown here is derived from an EMBL/GenBank/DDBJ whole genome shotgun (WGS) entry which is preliminary data.</text>
</comment>
<dbReference type="PROSITE" id="PS51154">
    <property type="entry name" value="MACRO"/>
    <property type="match status" value="1"/>
</dbReference>
<dbReference type="PANTHER" id="PTHR11106">
    <property type="entry name" value="GANGLIOSIDE INDUCED DIFFERENTIATION ASSOCIATED PROTEIN 2-RELATED"/>
    <property type="match status" value="1"/>
</dbReference>
<dbReference type="PANTHER" id="PTHR11106:SF27">
    <property type="entry name" value="MACRO DOMAIN-CONTAINING PROTEIN"/>
    <property type="match status" value="1"/>
</dbReference>
<organism evidence="2 3">
    <name type="scientific">Taxus chinensis</name>
    <name type="common">Chinese yew</name>
    <name type="synonym">Taxus wallichiana var. chinensis</name>
    <dbReference type="NCBI Taxonomy" id="29808"/>
    <lineage>
        <taxon>Eukaryota</taxon>
        <taxon>Viridiplantae</taxon>
        <taxon>Streptophyta</taxon>
        <taxon>Embryophyta</taxon>
        <taxon>Tracheophyta</taxon>
        <taxon>Spermatophyta</taxon>
        <taxon>Pinopsida</taxon>
        <taxon>Pinidae</taxon>
        <taxon>Conifers II</taxon>
        <taxon>Cupressales</taxon>
        <taxon>Taxaceae</taxon>
        <taxon>Taxus</taxon>
    </lineage>
</organism>
<dbReference type="Gene3D" id="3.40.220.10">
    <property type="entry name" value="Leucine Aminopeptidase, subunit E, domain 1"/>
    <property type="match status" value="1"/>
</dbReference>
<name>A0AA38FTY5_TAXCH</name>
<dbReference type="Pfam" id="PF01661">
    <property type="entry name" value="Macro"/>
    <property type="match status" value="1"/>
</dbReference>
<dbReference type="EMBL" id="JAHRHJ020000007">
    <property type="protein sequence ID" value="KAH9310216.1"/>
    <property type="molecule type" value="Genomic_DNA"/>
</dbReference>
<evidence type="ECO:0000259" key="1">
    <source>
        <dbReference type="PROSITE" id="PS51154"/>
    </source>
</evidence>
<accession>A0AA38FTY5</accession>
<feature type="domain" description="Macro" evidence="1">
    <location>
        <begin position="1"/>
        <end position="131"/>
    </location>
</feature>